<accession>A0AAD2CNX5</accession>
<dbReference type="PROSITE" id="PS51263">
    <property type="entry name" value="ADF_H"/>
    <property type="match status" value="1"/>
</dbReference>
<keyword evidence="4" id="KW-1185">Reference proteome</keyword>
<dbReference type="PROSITE" id="PS51354">
    <property type="entry name" value="GLUTAREDOXIN_2"/>
    <property type="match status" value="1"/>
</dbReference>
<dbReference type="GO" id="GO:0003779">
    <property type="term" value="F:actin binding"/>
    <property type="evidence" value="ECO:0007669"/>
    <property type="project" value="InterPro"/>
</dbReference>
<dbReference type="InterPro" id="IPR029006">
    <property type="entry name" value="ADF-H/Gelsolin-like_dom_sf"/>
</dbReference>
<dbReference type="Gene3D" id="3.40.20.10">
    <property type="entry name" value="Severin"/>
    <property type="match status" value="1"/>
</dbReference>
<feature type="compositionally biased region" description="Basic residues" evidence="1">
    <location>
        <begin position="224"/>
        <end position="234"/>
    </location>
</feature>
<dbReference type="InterPro" id="IPR002108">
    <property type="entry name" value="ADF-H"/>
</dbReference>
<comment type="caution">
    <text evidence="3">The sequence shown here is derived from an EMBL/GenBank/DDBJ whole genome shotgun (WGS) entry which is preliminary data.</text>
</comment>
<evidence type="ECO:0000256" key="1">
    <source>
        <dbReference type="SAM" id="MobiDB-lite"/>
    </source>
</evidence>
<dbReference type="AlphaFoldDB" id="A0AAD2CNX5"/>
<organism evidence="3 4">
    <name type="scientific">Cylindrotheca closterium</name>
    <dbReference type="NCBI Taxonomy" id="2856"/>
    <lineage>
        <taxon>Eukaryota</taxon>
        <taxon>Sar</taxon>
        <taxon>Stramenopiles</taxon>
        <taxon>Ochrophyta</taxon>
        <taxon>Bacillariophyta</taxon>
        <taxon>Bacillariophyceae</taxon>
        <taxon>Bacillariophycidae</taxon>
        <taxon>Bacillariales</taxon>
        <taxon>Bacillariaceae</taxon>
        <taxon>Cylindrotheca</taxon>
    </lineage>
</organism>
<protein>
    <recommendedName>
        <fullName evidence="2">ADF-H domain-containing protein</fullName>
    </recommendedName>
</protein>
<feature type="compositionally biased region" description="Basic and acidic residues" evidence="1">
    <location>
        <begin position="253"/>
        <end position="262"/>
    </location>
</feature>
<evidence type="ECO:0000313" key="3">
    <source>
        <dbReference type="EMBL" id="CAJ1941345.1"/>
    </source>
</evidence>
<dbReference type="SUPFAM" id="SSF55753">
    <property type="entry name" value="Actin depolymerizing proteins"/>
    <property type="match status" value="1"/>
</dbReference>
<proteinExistence type="predicted"/>
<sequence length="509" mass="55198">MTLQWTTEASQAAADLINENSSLDYVLFTIPNPKQSKPEVVVESKGNGGRQAVFDLCCNEASQKKVLTGAFVVSAVDEKGSVTSVRRKLVHVTFAGSQVGIMTKGKLNGWSGPFRDPFPGCATYLQLMGGDMDDLQEGDLAATLMAAGGATRYDFSNQTLRGSLGLPETPAPAPAPAPIVSSGKRFKMPVAAPEPTPEPAPTPEPEPEPEPANMNKTITALQKMKAHKQAMKRTSKMEKTSPERPVLQPVTVQEKEPTKPEAPEPGPAPKPPPGDPDRRQVLMLVSTQSGSNRQLNDCKASKQMLESIGIAPVILDGADPGAKKKRDKLFRLSGVRGNYPQFFVVEKGMLEDIDDDEDEGEATFFGDYKMLNEKRKNGTLAKDIGLGDDSLSPHPGQEENTEAKASNKKFILLISSMCNARVMAEQNHAKAVIEGLGIDMTKQLELLDGCDKQMHERRNELWGVSGIRAQYPQLFTVDDDAKIQYVGDYANIMYLNDNGTLAQEVGLAA</sequence>
<evidence type="ECO:0000313" key="4">
    <source>
        <dbReference type="Proteomes" id="UP001295423"/>
    </source>
</evidence>
<dbReference type="Pfam" id="PF00241">
    <property type="entry name" value="Cofilin_ADF"/>
    <property type="match status" value="1"/>
</dbReference>
<feature type="region of interest" description="Disordered" evidence="1">
    <location>
        <begin position="189"/>
        <end position="279"/>
    </location>
</feature>
<dbReference type="EMBL" id="CAKOGP040001001">
    <property type="protein sequence ID" value="CAJ1941345.1"/>
    <property type="molecule type" value="Genomic_DNA"/>
</dbReference>
<reference evidence="3" key="1">
    <citation type="submission" date="2023-08" db="EMBL/GenBank/DDBJ databases">
        <authorList>
            <person name="Audoor S."/>
            <person name="Bilcke G."/>
        </authorList>
    </citation>
    <scope>NUCLEOTIDE SEQUENCE</scope>
</reference>
<dbReference type="Proteomes" id="UP001295423">
    <property type="component" value="Unassembled WGS sequence"/>
</dbReference>
<name>A0AAD2CNX5_9STRA</name>
<feature type="compositionally biased region" description="Pro residues" evidence="1">
    <location>
        <begin position="263"/>
        <end position="274"/>
    </location>
</feature>
<feature type="domain" description="ADF-H" evidence="2">
    <location>
        <begin position="1"/>
        <end position="145"/>
    </location>
</feature>
<feature type="compositionally biased region" description="Pro residues" evidence="1">
    <location>
        <begin position="192"/>
        <end position="204"/>
    </location>
</feature>
<gene>
    <name evidence="3" type="ORF">CYCCA115_LOCUS7475</name>
</gene>
<evidence type="ECO:0000259" key="2">
    <source>
        <dbReference type="PROSITE" id="PS51263"/>
    </source>
</evidence>